<organism evidence="1 2">
    <name type="scientific">Erwinia phage pEa_SNUABM_5</name>
    <dbReference type="NCBI Taxonomy" id="2797313"/>
    <lineage>
        <taxon>Viruses</taxon>
        <taxon>Duplodnaviria</taxon>
        <taxon>Heunggongvirae</taxon>
        <taxon>Uroviricota</taxon>
        <taxon>Caudoviricetes</taxon>
        <taxon>Rivsvirus</taxon>
        <taxon>Rivsvirus SNUABM5</taxon>
    </lineage>
</organism>
<protein>
    <submittedName>
        <fullName evidence="1">Uncharacterized protein</fullName>
    </submittedName>
</protein>
<gene>
    <name evidence="1" type="ORF">pEaSNUABM5_00314</name>
</gene>
<keyword evidence="2" id="KW-1185">Reference proteome</keyword>
<evidence type="ECO:0000313" key="1">
    <source>
        <dbReference type="EMBL" id="QQO90456.1"/>
    </source>
</evidence>
<dbReference type="Proteomes" id="UP000596123">
    <property type="component" value="Segment"/>
</dbReference>
<evidence type="ECO:0000313" key="2">
    <source>
        <dbReference type="Proteomes" id="UP000596123"/>
    </source>
</evidence>
<name>A0A7T8EPT2_9CAUD</name>
<proteinExistence type="predicted"/>
<accession>A0A7T8EPT2</accession>
<reference evidence="1 2" key="1">
    <citation type="submission" date="2020-12" db="EMBL/GenBank/DDBJ databases">
        <title>Complete genome sequence of Erwinia phage pEa_SNUABM_5.</title>
        <authorList>
            <person name="Kim S.G."/>
            <person name="Lee S.B."/>
            <person name="Kwon J."/>
            <person name="Park S.C."/>
        </authorList>
    </citation>
    <scope>NUCLEOTIDE SEQUENCE [LARGE SCALE GENOMIC DNA]</scope>
</reference>
<dbReference type="EMBL" id="MW366843">
    <property type="protein sequence ID" value="QQO90456.1"/>
    <property type="molecule type" value="Genomic_DNA"/>
</dbReference>
<sequence>MKINLEQLYLLQCEVLRPFSPTQEFALLNLVVDNVSEAELEEFGADVVQAFPHMQRLYSGFINASQNIPNIMPFAVPVMDSESALQDVLADTETGLNLSPALIGILTRACSRVPVAEPHVDELNFPVEHAPALTPEIIAQLALSAIRYGLAPIVVRPTREQRNNRANWSLNCSKLFGTKFVEENPLSPTQRLEYRVCGRSTLEIARLQSVN</sequence>